<dbReference type="GeneID" id="136822810"/>
<evidence type="ECO:0000256" key="4">
    <source>
        <dbReference type="ARBA" id="ARBA00022737"/>
    </source>
</evidence>
<keyword evidence="11" id="KW-1185">Reference proteome</keyword>
<feature type="domain" description="TRAF-type" evidence="9">
    <location>
        <begin position="88"/>
        <end position="149"/>
    </location>
</feature>
<evidence type="ECO:0000256" key="6">
    <source>
        <dbReference type="ARBA" id="ARBA00022833"/>
    </source>
</evidence>
<dbReference type="EnsemblMetazoa" id="CLYHEMT010173.1">
    <property type="protein sequence ID" value="CLYHEMP010173.1"/>
    <property type="gene ID" value="CLYHEMG010173"/>
</dbReference>
<keyword evidence="6 7" id="KW-0862">Zinc</keyword>
<dbReference type="AlphaFoldDB" id="A0A7M5V2I9"/>
<evidence type="ECO:0000259" key="9">
    <source>
        <dbReference type="PROSITE" id="PS50145"/>
    </source>
</evidence>
<dbReference type="GO" id="GO:0043122">
    <property type="term" value="P:regulation of canonical NF-kappaB signal transduction"/>
    <property type="evidence" value="ECO:0007669"/>
    <property type="project" value="TreeGrafter"/>
</dbReference>
<dbReference type="InterPro" id="IPR001293">
    <property type="entry name" value="Znf_TRAF"/>
</dbReference>
<accession>A0A7M5V2I9</accession>
<dbReference type="GO" id="GO:0005737">
    <property type="term" value="C:cytoplasm"/>
    <property type="evidence" value="ECO:0007669"/>
    <property type="project" value="UniProtKB-SubCell"/>
</dbReference>
<keyword evidence="3 7" id="KW-0479">Metal-binding</keyword>
<feature type="domain" description="TRAF-type" evidence="9">
    <location>
        <begin position="38"/>
        <end position="85"/>
    </location>
</feature>
<dbReference type="PANTHER" id="PTHR10131:SF94">
    <property type="entry name" value="TNF RECEPTOR-ASSOCIATED FACTOR 4"/>
    <property type="match status" value="1"/>
</dbReference>
<dbReference type="GO" id="GO:0008270">
    <property type="term" value="F:zinc ion binding"/>
    <property type="evidence" value="ECO:0007669"/>
    <property type="project" value="UniProtKB-KW"/>
</dbReference>
<dbReference type="InterPro" id="IPR002083">
    <property type="entry name" value="MATH/TRAF_dom"/>
</dbReference>
<dbReference type="Gene3D" id="3.30.40.10">
    <property type="entry name" value="Zinc/RING finger domain, C3HC4 (zinc finger)"/>
    <property type="match status" value="3"/>
</dbReference>
<evidence type="ECO:0000313" key="11">
    <source>
        <dbReference type="Proteomes" id="UP000594262"/>
    </source>
</evidence>
<proteinExistence type="predicted"/>
<dbReference type="Pfam" id="PF22486">
    <property type="entry name" value="MATH_2"/>
    <property type="match status" value="1"/>
</dbReference>
<organism evidence="10 11">
    <name type="scientific">Clytia hemisphaerica</name>
    <dbReference type="NCBI Taxonomy" id="252671"/>
    <lineage>
        <taxon>Eukaryota</taxon>
        <taxon>Metazoa</taxon>
        <taxon>Cnidaria</taxon>
        <taxon>Hydrozoa</taxon>
        <taxon>Hydroidolina</taxon>
        <taxon>Leptothecata</taxon>
        <taxon>Obeliida</taxon>
        <taxon>Clytiidae</taxon>
        <taxon>Clytia</taxon>
    </lineage>
</organism>
<sequence>MKLFQDKGREREILGIMVKCTNNQSGCKWQNELRQLETHQSECGYEETQCVITLCSKRVQRRLLEQHHSEECDYRFVTCLYCTEEYMHYDEEEHIFECEEFLLCCDFCTESDIPRKKLNDHLSNYCTKVPHSCPFETIGCREKLMLEDLVNHKSKAIEKHLMLALDQIKEQKIELSAKDQRITGLEYEVRSRHQQQKLCALNEIHTWELQNFKQNWKADKASFSKCFYSPQGYKINARLGPKKDDQSVSIWFTTLEGPFDDTLEWPMNVESISCCVVDSEEKVYEIFELESEFLKDVALKPPHNDCVGWEVFIPSDKLSKYLNGDNLTIRIQIKS</sequence>
<evidence type="ECO:0000256" key="5">
    <source>
        <dbReference type="ARBA" id="ARBA00022771"/>
    </source>
</evidence>
<reference evidence="10" key="1">
    <citation type="submission" date="2021-01" db="UniProtKB">
        <authorList>
            <consortium name="EnsemblMetazoa"/>
        </authorList>
    </citation>
    <scope>IDENTIFICATION</scope>
</reference>
<dbReference type="Proteomes" id="UP000594262">
    <property type="component" value="Unplaced"/>
</dbReference>
<dbReference type="SUPFAM" id="SSF49599">
    <property type="entry name" value="TRAF domain-like"/>
    <property type="match status" value="3"/>
</dbReference>
<evidence type="ECO:0000313" key="10">
    <source>
        <dbReference type="EnsemblMetazoa" id="CLYHEMP010173.1"/>
    </source>
</evidence>
<feature type="domain" description="MATH" evidence="8">
    <location>
        <begin position="202"/>
        <end position="333"/>
    </location>
</feature>
<keyword evidence="5 7" id="KW-0863">Zinc-finger</keyword>
<keyword evidence="4" id="KW-0677">Repeat</keyword>
<dbReference type="RefSeq" id="XP_066935221.1">
    <property type="nucleotide sequence ID" value="XM_067079120.1"/>
</dbReference>
<dbReference type="Pfam" id="PF02176">
    <property type="entry name" value="zf-TRAF"/>
    <property type="match status" value="1"/>
</dbReference>
<evidence type="ECO:0000259" key="8">
    <source>
        <dbReference type="PROSITE" id="PS50144"/>
    </source>
</evidence>
<dbReference type="PANTHER" id="PTHR10131">
    <property type="entry name" value="TNF RECEPTOR ASSOCIATED FACTOR"/>
    <property type="match status" value="1"/>
</dbReference>
<evidence type="ECO:0000256" key="2">
    <source>
        <dbReference type="ARBA" id="ARBA00022490"/>
    </source>
</evidence>
<evidence type="ECO:0000256" key="7">
    <source>
        <dbReference type="PROSITE-ProRule" id="PRU00207"/>
    </source>
</evidence>
<evidence type="ECO:0000256" key="1">
    <source>
        <dbReference type="ARBA" id="ARBA00004496"/>
    </source>
</evidence>
<keyword evidence="2" id="KW-0963">Cytoplasm</keyword>
<evidence type="ECO:0000256" key="3">
    <source>
        <dbReference type="ARBA" id="ARBA00022723"/>
    </source>
</evidence>
<protein>
    <submittedName>
        <fullName evidence="10">Uncharacterized protein</fullName>
    </submittedName>
</protein>
<feature type="zinc finger region" description="TRAF-type" evidence="7">
    <location>
        <begin position="38"/>
        <end position="85"/>
    </location>
</feature>
<dbReference type="InterPro" id="IPR013083">
    <property type="entry name" value="Znf_RING/FYVE/PHD"/>
</dbReference>
<name>A0A7M5V2I9_9CNID</name>
<feature type="zinc finger region" description="TRAF-type" evidence="7">
    <location>
        <begin position="88"/>
        <end position="149"/>
    </location>
</feature>
<comment type="subcellular location">
    <subcellularLocation>
        <location evidence="1">Cytoplasm</location>
    </subcellularLocation>
</comment>
<dbReference type="OrthoDB" id="9049620at2759"/>
<dbReference type="PROSITE" id="PS50145">
    <property type="entry name" value="ZF_TRAF"/>
    <property type="match status" value="2"/>
</dbReference>
<dbReference type="PROSITE" id="PS50144">
    <property type="entry name" value="MATH"/>
    <property type="match status" value="1"/>
</dbReference>
<dbReference type="Gene3D" id="2.60.210.10">
    <property type="entry name" value="Apoptosis, Tumor Necrosis Factor Receptor Associated Protein 2, Chain A"/>
    <property type="match status" value="1"/>
</dbReference>
<dbReference type="InterPro" id="IPR008974">
    <property type="entry name" value="TRAF-like"/>
</dbReference>